<name>A0A933NXE8_9HYPH</name>
<dbReference type="EMBL" id="JACRAF010000004">
    <property type="protein sequence ID" value="MBI4920347.1"/>
    <property type="molecule type" value="Genomic_DNA"/>
</dbReference>
<accession>A0A933NXE8</accession>
<dbReference type="GO" id="GO:0003677">
    <property type="term" value="F:DNA binding"/>
    <property type="evidence" value="ECO:0007669"/>
    <property type="project" value="InterPro"/>
</dbReference>
<organism evidence="1 2">
    <name type="scientific">Devosia nanyangense</name>
    <dbReference type="NCBI Taxonomy" id="1228055"/>
    <lineage>
        <taxon>Bacteria</taxon>
        <taxon>Pseudomonadati</taxon>
        <taxon>Pseudomonadota</taxon>
        <taxon>Alphaproteobacteria</taxon>
        <taxon>Hyphomicrobiales</taxon>
        <taxon>Devosiaceae</taxon>
        <taxon>Devosia</taxon>
    </lineage>
</organism>
<dbReference type="AlphaFoldDB" id="A0A933NXE8"/>
<dbReference type="Gene3D" id="2.30.30.110">
    <property type="match status" value="1"/>
</dbReference>
<evidence type="ECO:0000313" key="1">
    <source>
        <dbReference type="EMBL" id="MBI4920347.1"/>
    </source>
</evidence>
<sequence length="110" mass="11928">MICDFGDVAVVPFPFVDMAVSKHRPALVLSTEAFNSNNDNTLFAMITTAKRSGWPSDVAIVDGATAGLIHQSYVRWKVFTLPNELIRRTAGALGERDRAAVAAALRKVLP</sequence>
<gene>
    <name evidence="1" type="ORF">HY834_01235</name>
</gene>
<reference evidence="1" key="1">
    <citation type="submission" date="2020-07" db="EMBL/GenBank/DDBJ databases">
        <title>Huge and variable diversity of episymbiotic CPR bacteria and DPANN archaea in groundwater ecosystems.</title>
        <authorList>
            <person name="He C.Y."/>
            <person name="Keren R."/>
            <person name="Whittaker M."/>
            <person name="Farag I.F."/>
            <person name="Doudna J."/>
            <person name="Cate J.H.D."/>
            <person name="Banfield J.F."/>
        </authorList>
    </citation>
    <scope>NUCLEOTIDE SEQUENCE</scope>
    <source>
        <strain evidence="1">NC_groundwater_1586_Pr3_B-0.1um_66_15</strain>
    </source>
</reference>
<protein>
    <submittedName>
        <fullName evidence="1">Type II toxin-antitoxin system PemK/MazF family toxin</fullName>
    </submittedName>
</protein>
<dbReference type="SUPFAM" id="SSF50118">
    <property type="entry name" value="Cell growth inhibitor/plasmid maintenance toxic component"/>
    <property type="match status" value="1"/>
</dbReference>
<dbReference type="Pfam" id="PF02452">
    <property type="entry name" value="PemK_toxin"/>
    <property type="match status" value="1"/>
</dbReference>
<proteinExistence type="predicted"/>
<comment type="caution">
    <text evidence="1">The sequence shown here is derived from an EMBL/GenBank/DDBJ whole genome shotgun (WGS) entry which is preliminary data.</text>
</comment>
<dbReference type="InterPro" id="IPR003477">
    <property type="entry name" value="PemK-like"/>
</dbReference>
<dbReference type="InterPro" id="IPR011067">
    <property type="entry name" value="Plasmid_toxin/cell-grow_inhib"/>
</dbReference>
<evidence type="ECO:0000313" key="2">
    <source>
        <dbReference type="Proteomes" id="UP000782610"/>
    </source>
</evidence>
<dbReference type="Proteomes" id="UP000782610">
    <property type="component" value="Unassembled WGS sequence"/>
</dbReference>